<reference evidence="1 2" key="1">
    <citation type="journal article" date="1998" name="Science">
        <title>Genome sequence of the nematode C. elegans: a platform for investigating biology.</title>
        <authorList>
            <consortium name="The C. elegans sequencing consortium"/>
            <person name="Sulson J.E."/>
            <person name="Waterston R."/>
        </authorList>
    </citation>
    <scope>NUCLEOTIDE SEQUENCE [LARGE SCALE GENOMIC DNA]</scope>
    <source>
        <strain evidence="1 2">Bristol N2</strain>
    </source>
</reference>
<dbReference type="EMBL" id="BX284604">
    <property type="protein sequence ID" value="CEN15577.1"/>
    <property type="molecule type" value="Genomic_DNA"/>
</dbReference>
<dbReference type="RefSeq" id="NP_001334199.1">
    <property type="nucleotide sequence ID" value="NM_001347301.1"/>
</dbReference>
<dbReference type="Proteomes" id="UP000001940">
    <property type="component" value="Chromosome IV"/>
</dbReference>
<gene>
    <name evidence="1" type="ORF">CELE_Y37E11AM.4</name>
    <name evidence="1 3" type="ORF">Y37E11AM.4</name>
</gene>
<dbReference type="SMR" id="A0A1E1JKH1"/>
<evidence type="ECO:0000313" key="2">
    <source>
        <dbReference type="Proteomes" id="UP000001940"/>
    </source>
</evidence>
<dbReference type="GeneID" id="177133"/>
<dbReference type="Bgee" id="WBGene00302986">
    <property type="expression patterns" value="Expressed in pharyngeal muscle cell (C elegans) and 3 other cell types or tissues"/>
</dbReference>
<accession>A0A1E1JKH1</accession>
<dbReference type="KEGG" id="cel:CELE_Y37E11AM.4"/>
<dbReference type="STRING" id="6239.Y37E11AM.4.1"/>
<dbReference type="OrthoDB" id="5809016at2759"/>
<keyword evidence="2" id="KW-1185">Reference proteome</keyword>
<dbReference type="CTD" id="177133"/>
<dbReference type="AlphaFoldDB" id="A0A1E1JKH1"/>
<dbReference type="AGR" id="WB:WBGene00302986"/>
<evidence type="ECO:0007829" key="4">
    <source>
        <dbReference type="PeptideAtlas" id="A0A1E1JKH1"/>
    </source>
</evidence>
<protein>
    <submittedName>
        <fullName evidence="1">Ribonuclease P</fullName>
    </submittedName>
</protein>
<proteinExistence type="evidence at protein level"/>
<sequence length="109" mass="12211">MRKSDARGHQVEADFARLGVRIELPDKRPFPIDQFELFVHEAIREVFGSCGPIVKISEYDSDLRRGSIVAPGNEIQQVWAALTTKGSFQGRRIAAHLHTLTETPVTNIV</sequence>
<keyword evidence="4" id="KW-1267">Proteomics identification</keyword>
<organism evidence="1 2">
    <name type="scientific">Caenorhabditis elegans</name>
    <dbReference type="NCBI Taxonomy" id="6239"/>
    <lineage>
        <taxon>Eukaryota</taxon>
        <taxon>Metazoa</taxon>
        <taxon>Ecdysozoa</taxon>
        <taxon>Nematoda</taxon>
        <taxon>Chromadorea</taxon>
        <taxon>Rhabditida</taxon>
        <taxon>Rhabditina</taxon>
        <taxon>Rhabditomorpha</taxon>
        <taxon>Rhabditoidea</taxon>
        <taxon>Rhabditidae</taxon>
        <taxon>Peloderinae</taxon>
        <taxon>Caenorhabditis</taxon>
    </lineage>
</organism>
<dbReference type="WormBase" id="Y37E11AM.4">
    <property type="protein sequence ID" value="CE29996"/>
    <property type="gene ID" value="WBGene00302986"/>
</dbReference>
<name>A0A1E1JKH1_CAEEL</name>
<evidence type="ECO:0000313" key="3">
    <source>
        <dbReference type="WormBase" id="Y37E11AM.4"/>
    </source>
</evidence>
<evidence type="ECO:0000313" key="1">
    <source>
        <dbReference type="EMBL" id="CEN15577.1"/>
    </source>
</evidence>
<dbReference type="InParanoid" id="A0A1E1JKH1"/>